<reference evidence="3" key="1">
    <citation type="submission" date="2022-04" db="EMBL/GenBank/DDBJ databases">
        <title>Carnegiea gigantea Genome sequencing and assembly v2.</title>
        <authorList>
            <person name="Copetti D."/>
            <person name="Sanderson M.J."/>
            <person name="Burquez A."/>
            <person name="Wojciechowski M.F."/>
        </authorList>
    </citation>
    <scope>NUCLEOTIDE SEQUENCE</scope>
    <source>
        <strain evidence="3">SGP5-SGP5p</strain>
        <tissue evidence="3">Aerial part</tissue>
    </source>
</reference>
<organism evidence="3 4">
    <name type="scientific">Carnegiea gigantea</name>
    <dbReference type="NCBI Taxonomy" id="171969"/>
    <lineage>
        <taxon>Eukaryota</taxon>
        <taxon>Viridiplantae</taxon>
        <taxon>Streptophyta</taxon>
        <taxon>Embryophyta</taxon>
        <taxon>Tracheophyta</taxon>
        <taxon>Spermatophyta</taxon>
        <taxon>Magnoliopsida</taxon>
        <taxon>eudicotyledons</taxon>
        <taxon>Gunneridae</taxon>
        <taxon>Pentapetalae</taxon>
        <taxon>Caryophyllales</taxon>
        <taxon>Cactineae</taxon>
        <taxon>Cactaceae</taxon>
        <taxon>Cactoideae</taxon>
        <taxon>Echinocereeae</taxon>
        <taxon>Carnegiea</taxon>
    </lineage>
</organism>
<gene>
    <name evidence="3" type="ORF">Cgig2_028317</name>
</gene>
<evidence type="ECO:0000256" key="1">
    <source>
        <dbReference type="SAM" id="Coils"/>
    </source>
</evidence>
<feature type="compositionally biased region" description="Polar residues" evidence="2">
    <location>
        <begin position="1"/>
        <end position="13"/>
    </location>
</feature>
<evidence type="ECO:0000256" key="2">
    <source>
        <dbReference type="SAM" id="MobiDB-lite"/>
    </source>
</evidence>
<protein>
    <recommendedName>
        <fullName evidence="5">WPP domain-associated protein</fullName>
    </recommendedName>
</protein>
<keyword evidence="1" id="KW-0175">Coiled coil</keyword>
<accession>A0A9Q1KJQ0</accession>
<feature type="region of interest" description="Disordered" evidence="2">
    <location>
        <begin position="1"/>
        <end position="25"/>
    </location>
</feature>
<dbReference type="Proteomes" id="UP001153076">
    <property type="component" value="Unassembled WGS sequence"/>
</dbReference>
<feature type="coiled-coil region" evidence="1">
    <location>
        <begin position="578"/>
        <end position="703"/>
    </location>
</feature>
<name>A0A9Q1KJQ0_9CARY</name>
<dbReference type="InterPro" id="IPR037490">
    <property type="entry name" value="WAP"/>
</dbReference>
<dbReference type="PANTHER" id="PTHR33883:SF10">
    <property type="entry name" value="WPP DOMAIN-ASSOCIATED PROTEIN"/>
    <property type="match status" value="1"/>
</dbReference>
<keyword evidence="4" id="KW-1185">Reference proteome</keyword>
<dbReference type="OrthoDB" id="619142at2759"/>
<proteinExistence type="predicted"/>
<comment type="caution">
    <text evidence="3">The sequence shown here is derived from an EMBL/GenBank/DDBJ whole genome shotgun (WGS) entry which is preliminary data.</text>
</comment>
<dbReference type="PANTHER" id="PTHR33883">
    <property type="entry name" value="WPP DOMAIN-ASSOCIATED PROTEIN"/>
    <property type="match status" value="1"/>
</dbReference>
<dbReference type="AlphaFoldDB" id="A0A9Q1KJQ0"/>
<evidence type="ECO:0000313" key="4">
    <source>
        <dbReference type="Proteomes" id="UP001153076"/>
    </source>
</evidence>
<evidence type="ECO:0000313" key="3">
    <source>
        <dbReference type="EMBL" id="KAJ8444502.1"/>
    </source>
</evidence>
<dbReference type="EMBL" id="JAKOGI010000096">
    <property type="protein sequence ID" value="KAJ8444502.1"/>
    <property type="molecule type" value="Genomic_DNA"/>
</dbReference>
<feature type="coiled-coil region" evidence="1">
    <location>
        <begin position="331"/>
        <end position="358"/>
    </location>
</feature>
<evidence type="ECO:0008006" key="5">
    <source>
        <dbReference type="Google" id="ProtNLM"/>
    </source>
</evidence>
<sequence length="880" mass="101499">MAGVESSESNRVSRTGMADCSDESYNIQESENVGNDLLDDLDSYLEDINERLTISRMVSDSVIKGIVNAVSQEAAEEVAVKELEIAELKEELCHLRCDCREFAASLSPINQDAQMFQNHAKCSYFLNGLFEPDNLGETLRILTEATKDQLERLGQCIEHQKVPQCTNIISDMNSAFYSLKAMVETMCWEVGVTVTAYVQDCKLEQEIHAEVEAMVFATIFQSMQDDYERCLVDVNGVLCSIDRFKEISNIRHELFSIQKSLDGSEHRHLSLQGSQEIDHFHYKILSSHELPAGSLWDVNGRHEESKIGIPENLETSKLKHMNREELYDYFRNEITKLKRDHESTVQQMTEEYFSLKRQFLKERELLKEKGLFAPSKKDKDFEMLRKNISDVILKLDDILVSNERLSEFCQNSKRRLDVILSENQQFRDLLNSQKLELDSLTLQASHASEKLSQYSMVEENLRNMVGHLETSLEDMHLQALISEEVYDCILRDVAAQVNSGHEDSEMKSIIMQDIIRVIYNEAVHDAEIAVRSEYEDASDSESTLLQQGCVIVFQEMLRNLSMEFTELKKKNLKENDMLAFLESKALEIENELQMEVEENKKLRHQVSLLEKSIEMKDKSLLDVIVALEEKQQQLDLVNEELNQLTISRAELRSLICDRDKEVILLKDRIAELQKQVDCYVIDMGKLNEKLELSEKKLRKDEEEKATFISVLEQERSNVAMLKAKHGEYMKHMETVGHVLKGLSKLFSDFERTTADRIRWHNVRLDNSAFQLHSLIPKINNLRRTKQLYKERLDKKCSDLQKAEVEDGGRRVSDGCCSHNGDNRWSEVDLLGDEVDALLSILEKIYVALDHYSPILQHYPGIIEILKLVKRELSSEPVKAM</sequence>